<dbReference type="PATRIC" id="fig|1653334.4.peg.3371"/>
<dbReference type="SUPFAM" id="SSF53474">
    <property type="entry name" value="alpha/beta-Hydrolases"/>
    <property type="match status" value="1"/>
</dbReference>
<evidence type="ECO:0000313" key="3">
    <source>
        <dbReference type="EMBL" id="KPQ10609.1"/>
    </source>
</evidence>
<organism evidence="3 5">
    <name type="scientific">Saliniramus fredricksonii</name>
    <dbReference type="NCBI Taxonomy" id="1653334"/>
    <lineage>
        <taxon>Bacteria</taxon>
        <taxon>Pseudomonadati</taxon>
        <taxon>Pseudomonadota</taxon>
        <taxon>Alphaproteobacteria</taxon>
        <taxon>Hyphomicrobiales</taxon>
        <taxon>Salinarimonadaceae</taxon>
        <taxon>Saliniramus</taxon>
    </lineage>
</organism>
<dbReference type="EMBL" id="FMBM01000001">
    <property type="protein sequence ID" value="SCC79305.1"/>
    <property type="molecule type" value="Genomic_DNA"/>
</dbReference>
<dbReference type="PANTHER" id="PTHR43194">
    <property type="entry name" value="HYDROLASE ALPHA/BETA FOLD FAMILY"/>
    <property type="match status" value="1"/>
</dbReference>
<evidence type="ECO:0000313" key="6">
    <source>
        <dbReference type="Proteomes" id="UP000182800"/>
    </source>
</evidence>
<dbReference type="Pfam" id="PF00561">
    <property type="entry name" value="Abhydrolase_1"/>
    <property type="match status" value="1"/>
</dbReference>
<dbReference type="Proteomes" id="UP000182800">
    <property type="component" value="Unassembled WGS sequence"/>
</dbReference>
<feature type="compositionally biased region" description="Pro residues" evidence="1">
    <location>
        <begin position="314"/>
        <end position="324"/>
    </location>
</feature>
<keyword evidence="3" id="KW-0378">Hydrolase</keyword>
<feature type="domain" description="AB hydrolase-1" evidence="2">
    <location>
        <begin position="47"/>
        <end position="290"/>
    </location>
</feature>
<reference evidence="3 5" key="1">
    <citation type="submission" date="2015-09" db="EMBL/GenBank/DDBJ databases">
        <title>Identification and resolution of microdiversity through metagenomic sequencing of parallel consortia.</title>
        <authorList>
            <person name="Nelson W.C."/>
            <person name="Romine M.F."/>
            <person name="Lindemann S.R."/>
        </authorList>
    </citation>
    <scope>NUCLEOTIDE SEQUENCE [LARGE SCALE GENOMIC DNA]</scope>
    <source>
        <strain evidence="3">HL-109</strain>
    </source>
</reference>
<dbReference type="GO" id="GO:0016746">
    <property type="term" value="F:acyltransferase activity"/>
    <property type="evidence" value="ECO:0007669"/>
    <property type="project" value="UniProtKB-KW"/>
</dbReference>
<dbReference type="Gene3D" id="3.40.50.1820">
    <property type="entry name" value="alpha/beta hydrolase"/>
    <property type="match status" value="1"/>
</dbReference>
<dbReference type="RefSeq" id="WP_074443694.1">
    <property type="nucleotide sequence ID" value="NZ_FMBM01000001.1"/>
</dbReference>
<dbReference type="InterPro" id="IPR050228">
    <property type="entry name" value="Carboxylesterase_BioH"/>
</dbReference>
<keyword evidence="3" id="KW-0808">Transferase</keyword>
<dbReference type="STRING" id="1653334.GA0071312_0798"/>
<dbReference type="GO" id="GO:0016787">
    <property type="term" value="F:hydrolase activity"/>
    <property type="evidence" value="ECO:0007669"/>
    <property type="project" value="UniProtKB-KW"/>
</dbReference>
<evidence type="ECO:0000259" key="2">
    <source>
        <dbReference type="Pfam" id="PF00561"/>
    </source>
</evidence>
<dbReference type="Proteomes" id="UP000050497">
    <property type="component" value="Unassembled WGS sequence"/>
</dbReference>
<accession>A0A0P7ZZW7</accession>
<keyword evidence="3" id="KW-0012">Acyltransferase</keyword>
<sequence length="346" mass="37160">MQEDNVAAADMANGRDDAGYRSRFVSAADGLVLHLRDYGPIDSALTPVVCLPGIARTAYDFHDLARALSGAETPRRVLALDYRGRGLSQHDRNWRNYDIGIEMDDCLAAMTAMGVHQANFVGTSRGGLVTMAIAAARPTAIRAAVFNDIGPVIEPKGLMRIRGYVGKLPVPRDFTQAVEIMQTISDKQFPGLDDEGWMKLARGTWQEKDGKLVPVYDPALLKGLAGLDLEKPLPPLWTLFAALSHAPLLVLRGAHSDILSNETLREMEKRHPACETHSVPGQGHAPLLDGEAAARIVDFIAGVETGASTSQPDTKPPATGPEPSMPRADGFVSGGGAHEEQSTIKD</sequence>
<evidence type="ECO:0000313" key="4">
    <source>
        <dbReference type="EMBL" id="SCC79305.1"/>
    </source>
</evidence>
<feature type="region of interest" description="Disordered" evidence="1">
    <location>
        <begin position="305"/>
        <end position="346"/>
    </location>
</feature>
<protein>
    <submittedName>
        <fullName evidence="4">Pimeloyl-ACP methyl ester carboxylesterase</fullName>
    </submittedName>
    <submittedName>
        <fullName evidence="3">Putative hydrolases or acyltransferases (Alpha/beta hydrolase superfamily)</fullName>
    </submittedName>
</protein>
<name>A0A0P7ZZW7_9HYPH</name>
<dbReference type="EMBL" id="LJSX01000014">
    <property type="protein sequence ID" value="KPQ10609.1"/>
    <property type="molecule type" value="Genomic_DNA"/>
</dbReference>
<dbReference type="PANTHER" id="PTHR43194:SF2">
    <property type="entry name" value="PEROXISOMAL MEMBRANE PROTEIN LPX1"/>
    <property type="match status" value="1"/>
</dbReference>
<evidence type="ECO:0000256" key="1">
    <source>
        <dbReference type="SAM" id="MobiDB-lite"/>
    </source>
</evidence>
<gene>
    <name evidence="4" type="ORF">GA0071312_0798</name>
    <name evidence="3" type="ORF">HLUCCO17_10215</name>
</gene>
<dbReference type="AlphaFoldDB" id="A0A0P7ZZW7"/>
<proteinExistence type="predicted"/>
<evidence type="ECO:0000313" key="5">
    <source>
        <dbReference type="Proteomes" id="UP000050497"/>
    </source>
</evidence>
<feature type="compositionally biased region" description="Basic and acidic residues" evidence="1">
    <location>
        <begin position="337"/>
        <end position="346"/>
    </location>
</feature>
<dbReference type="InterPro" id="IPR029058">
    <property type="entry name" value="AB_hydrolase_fold"/>
</dbReference>
<comment type="caution">
    <text evidence="3">The sequence shown here is derived from an EMBL/GenBank/DDBJ whole genome shotgun (WGS) entry which is preliminary data.</text>
</comment>
<reference evidence="4 6" key="2">
    <citation type="submission" date="2016-08" db="EMBL/GenBank/DDBJ databases">
        <authorList>
            <person name="Varghese N."/>
            <person name="Submissions Spin"/>
        </authorList>
    </citation>
    <scope>NUCLEOTIDE SEQUENCE [LARGE SCALE GENOMIC DNA]</scope>
    <source>
        <strain evidence="4 6">HL-109</strain>
    </source>
</reference>
<dbReference type="InterPro" id="IPR000073">
    <property type="entry name" value="AB_hydrolase_1"/>
</dbReference>
<keyword evidence="6" id="KW-1185">Reference proteome</keyword>